<evidence type="ECO:0008006" key="2">
    <source>
        <dbReference type="Google" id="ProtNLM"/>
    </source>
</evidence>
<protein>
    <recommendedName>
        <fullName evidence="2">FlgD Ig-like domain-containing protein</fullName>
    </recommendedName>
</protein>
<dbReference type="EMBL" id="BARW01016910">
    <property type="protein sequence ID" value="GAI96585.1"/>
    <property type="molecule type" value="Genomic_DNA"/>
</dbReference>
<accession>X1U9Q7</accession>
<proteinExistence type="predicted"/>
<gene>
    <name evidence="1" type="ORF">S12H4_29330</name>
</gene>
<organism evidence="1">
    <name type="scientific">marine sediment metagenome</name>
    <dbReference type="NCBI Taxonomy" id="412755"/>
    <lineage>
        <taxon>unclassified sequences</taxon>
        <taxon>metagenomes</taxon>
        <taxon>ecological metagenomes</taxon>
    </lineage>
</organism>
<dbReference type="AlphaFoldDB" id="X1U9Q7"/>
<evidence type="ECO:0000313" key="1">
    <source>
        <dbReference type="EMBL" id="GAI96585.1"/>
    </source>
</evidence>
<feature type="non-terminal residue" evidence="1">
    <location>
        <position position="1"/>
    </location>
</feature>
<name>X1U9Q7_9ZZZZ</name>
<reference evidence="1" key="1">
    <citation type="journal article" date="2014" name="Front. Microbiol.">
        <title>High frequency of phylogenetically diverse reductive dehalogenase-homologous genes in deep subseafloor sedimentary metagenomes.</title>
        <authorList>
            <person name="Kawai M."/>
            <person name="Futagami T."/>
            <person name="Toyoda A."/>
            <person name="Takaki Y."/>
            <person name="Nishi S."/>
            <person name="Hori S."/>
            <person name="Arai W."/>
            <person name="Tsubouchi T."/>
            <person name="Morono Y."/>
            <person name="Uchiyama I."/>
            <person name="Ito T."/>
            <person name="Fujiyama A."/>
            <person name="Inagaki F."/>
            <person name="Takami H."/>
        </authorList>
    </citation>
    <scope>NUCLEOTIDE SEQUENCE</scope>
    <source>
        <strain evidence="1">Expedition CK06-06</strain>
    </source>
</reference>
<sequence length="60" mass="6911">EDVYVDVLDSRGEVLWRLVADDLEPGVHQVVWDGFTSPGLHNFYVKGMGWDIKKQMVIYS</sequence>
<comment type="caution">
    <text evidence="1">The sequence shown here is derived from an EMBL/GenBank/DDBJ whole genome shotgun (WGS) entry which is preliminary data.</text>
</comment>